<keyword evidence="8" id="KW-1015">Disulfide bond</keyword>
<evidence type="ECO:0000313" key="13">
    <source>
        <dbReference type="Proteomes" id="UP000683507"/>
    </source>
</evidence>
<feature type="chain" id="PRO_5038077110" description="T9SS C-terminal target domain-containing protein" evidence="9">
    <location>
        <begin position="20"/>
        <end position="434"/>
    </location>
</feature>
<dbReference type="AlphaFoldDB" id="A0A916JKY5"/>
<evidence type="ECO:0000256" key="4">
    <source>
        <dbReference type="ARBA" id="ARBA00022729"/>
    </source>
</evidence>
<dbReference type="InterPro" id="IPR008754">
    <property type="entry name" value="Peptidase_M43"/>
</dbReference>
<sequence length="434" mass="47712">MKRILLSALLLGTLSLAMAQDPADYVMGTTGVINDAKFVEDVLENKYPGFKEAVQTSFDNAHQFSTKSGQVHEVNVVVHVVYSAPEINLPDSVIYNQMDILNADYNRTNADSMNLRTIFQPIAGNPHIHFNLVSIERVSTTATFALGFAGMPDEVKQSAEGGSDAWDTEHFLNIWVCKLENSFGALFGYAYPPAGLSNWPSGSNAPSPELDGVVLDYRTVGNNNPNPYPNPQGGGNFDLVGRTAVHEVGHYLGLRHIWGDGGGLFGGESCGDDDGMNDTPNQGYQSEFNCDTTLNTCIDSVGGQPDPNDLPDLIENHMDYSAETCKNMFTVEQAMHMRGVLENERVGLLDDLAGVEESSVEFGLYPNPAREIINVYLPDSRGDLMIYDAFGRLMLKVSQSNELTRIDCSNWSKGIYYISYHSENVVMNKTFVKE</sequence>
<keyword evidence="2" id="KW-0645">Protease</keyword>
<dbReference type="Gene3D" id="3.40.390.10">
    <property type="entry name" value="Collagenase (Catalytic Domain)"/>
    <property type="match status" value="1"/>
</dbReference>
<name>A0A916JKY5_9FLAO</name>
<dbReference type="KEGG" id="ptan:CRYO30217_00662"/>
<keyword evidence="3" id="KW-0479">Metal-binding</keyword>
<keyword evidence="13" id="KW-1185">Reference proteome</keyword>
<dbReference type="InterPro" id="IPR026444">
    <property type="entry name" value="Secre_tail"/>
</dbReference>
<feature type="domain" description="Secretion system C-terminal sorting" evidence="11">
    <location>
        <begin position="364"/>
        <end position="430"/>
    </location>
</feature>
<feature type="signal peptide" evidence="9">
    <location>
        <begin position="1"/>
        <end position="19"/>
    </location>
</feature>
<evidence type="ECO:0000259" key="11">
    <source>
        <dbReference type="Pfam" id="PF18962"/>
    </source>
</evidence>
<evidence type="ECO:0000256" key="3">
    <source>
        <dbReference type="ARBA" id="ARBA00022723"/>
    </source>
</evidence>
<evidence type="ECO:0000256" key="2">
    <source>
        <dbReference type="ARBA" id="ARBA00022670"/>
    </source>
</evidence>
<dbReference type="InterPro" id="IPR024079">
    <property type="entry name" value="MetalloPept_cat_dom_sf"/>
</dbReference>
<dbReference type="NCBIfam" id="TIGR04183">
    <property type="entry name" value="Por_Secre_tail"/>
    <property type="match status" value="1"/>
</dbReference>
<accession>A0A916JKY5</accession>
<dbReference type="PANTHER" id="PTHR47466">
    <property type="match status" value="1"/>
</dbReference>
<evidence type="ECO:0000259" key="10">
    <source>
        <dbReference type="Pfam" id="PF05572"/>
    </source>
</evidence>
<evidence type="ECO:0000256" key="1">
    <source>
        <dbReference type="ARBA" id="ARBA00008721"/>
    </source>
</evidence>
<evidence type="ECO:0000256" key="6">
    <source>
        <dbReference type="ARBA" id="ARBA00022833"/>
    </source>
</evidence>
<dbReference type="GO" id="GO:0008237">
    <property type="term" value="F:metallopeptidase activity"/>
    <property type="evidence" value="ECO:0007669"/>
    <property type="project" value="UniProtKB-KW"/>
</dbReference>
<dbReference type="GO" id="GO:0006508">
    <property type="term" value="P:proteolysis"/>
    <property type="evidence" value="ECO:0007669"/>
    <property type="project" value="UniProtKB-KW"/>
</dbReference>
<keyword evidence="7" id="KW-0482">Metalloprotease</keyword>
<protein>
    <recommendedName>
        <fullName evidence="14">T9SS C-terminal target domain-containing protein</fullName>
    </recommendedName>
</protein>
<dbReference type="EMBL" id="OU015584">
    <property type="protein sequence ID" value="CAG5078408.1"/>
    <property type="molecule type" value="Genomic_DNA"/>
</dbReference>
<dbReference type="RefSeq" id="WP_258540891.1">
    <property type="nucleotide sequence ID" value="NZ_OU015584.1"/>
</dbReference>
<evidence type="ECO:0000256" key="5">
    <source>
        <dbReference type="ARBA" id="ARBA00022801"/>
    </source>
</evidence>
<dbReference type="GO" id="GO:0046872">
    <property type="term" value="F:metal ion binding"/>
    <property type="evidence" value="ECO:0007669"/>
    <property type="project" value="UniProtKB-KW"/>
</dbReference>
<gene>
    <name evidence="12" type="ORF">CRYO30217_00662</name>
</gene>
<keyword evidence="4 9" id="KW-0732">Signal</keyword>
<evidence type="ECO:0000313" key="12">
    <source>
        <dbReference type="EMBL" id="CAG5078408.1"/>
    </source>
</evidence>
<feature type="domain" description="Peptidase M43 pregnancy-associated plasma-A" evidence="10">
    <location>
        <begin position="243"/>
        <end position="342"/>
    </location>
</feature>
<evidence type="ECO:0000256" key="7">
    <source>
        <dbReference type="ARBA" id="ARBA00023049"/>
    </source>
</evidence>
<dbReference type="Pfam" id="PF05572">
    <property type="entry name" value="Peptidase_M43"/>
    <property type="match status" value="1"/>
</dbReference>
<keyword evidence="5" id="KW-0378">Hydrolase</keyword>
<reference evidence="12" key="1">
    <citation type="submission" date="2021-04" db="EMBL/GenBank/DDBJ databases">
        <authorList>
            <person name="Rodrigo-Torres L."/>
            <person name="Arahal R. D."/>
            <person name="Lucena T."/>
        </authorList>
    </citation>
    <scope>NUCLEOTIDE SEQUENCE</scope>
    <source>
        <strain evidence="12">AS29M-1</strain>
    </source>
</reference>
<dbReference type="SUPFAM" id="SSF55486">
    <property type="entry name" value="Metalloproteases ('zincins'), catalytic domain"/>
    <property type="match status" value="1"/>
</dbReference>
<dbReference type="Proteomes" id="UP000683507">
    <property type="component" value="Chromosome"/>
</dbReference>
<evidence type="ECO:0000256" key="9">
    <source>
        <dbReference type="SAM" id="SignalP"/>
    </source>
</evidence>
<evidence type="ECO:0008006" key="14">
    <source>
        <dbReference type="Google" id="ProtNLM"/>
    </source>
</evidence>
<dbReference type="Pfam" id="PF18962">
    <property type="entry name" value="Por_Secre_tail"/>
    <property type="match status" value="1"/>
</dbReference>
<proteinExistence type="inferred from homology"/>
<comment type="similarity">
    <text evidence="1">Belongs to the peptidase M43B family.</text>
</comment>
<evidence type="ECO:0000256" key="8">
    <source>
        <dbReference type="ARBA" id="ARBA00023157"/>
    </source>
</evidence>
<keyword evidence="6" id="KW-0862">Zinc</keyword>
<organism evidence="12 13">
    <name type="scientific">Parvicella tangerina</name>
    <dbReference type="NCBI Taxonomy" id="2829795"/>
    <lineage>
        <taxon>Bacteria</taxon>
        <taxon>Pseudomonadati</taxon>
        <taxon>Bacteroidota</taxon>
        <taxon>Flavobacteriia</taxon>
        <taxon>Flavobacteriales</taxon>
        <taxon>Parvicellaceae</taxon>
        <taxon>Parvicella</taxon>
    </lineage>
</organism>
<dbReference type="PANTHER" id="PTHR47466:SF1">
    <property type="entry name" value="METALLOPROTEASE MEP1 (AFU_ORTHOLOGUE AFUA_1G07730)-RELATED"/>
    <property type="match status" value="1"/>
</dbReference>